<dbReference type="SMART" id="SM00529">
    <property type="entry name" value="HTH_DTXR"/>
    <property type="match status" value="1"/>
</dbReference>
<dbReference type="Pfam" id="PF01325">
    <property type="entry name" value="Fe_dep_repress"/>
    <property type="match status" value="1"/>
</dbReference>
<dbReference type="Pfam" id="PF02742">
    <property type="entry name" value="Fe_dep_repr_C"/>
    <property type="match status" value="1"/>
</dbReference>
<dbReference type="HOGENOM" id="CLU_069532_3_1_9"/>
<dbReference type="InterPro" id="IPR022687">
    <property type="entry name" value="HTH_DTXR"/>
</dbReference>
<dbReference type="GO" id="GO:0003677">
    <property type="term" value="F:DNA binding"/>
    <property type="evidence" value="ECO:0007669"/>
    <property type="project" value="UniProtKB-KW"/>
</dbReference>
<dbReference type="InterPro" id="IPR050536">
    <property type="entry name" value="DtxR_MntR_Metal-Reg"/>
</dbReference>
<dbReference type="GO" id="GO:0046914">
    <property type="term" value="F:transition metal ion binding"/>
    <property type="evidence" value="ECO:0007669"/>
    <property type="project" value="InterPro"/>
</dbReference>
<dbReference type="SUPFAM" id="SSF47979">
    <property type="entry name" value="Iron-dependent repressor protein, dimerization domain"/>
    <property type="match status" value="1"/>
</dbReference>
<dbReference type="InterPro" id="IPR036390">
    <property type="entry name" value="WH_DNA-bd_sf"/>
</dbReference>
<dbReference type="PANTHER" id="PTHR33238">
    <property type="entry name" value="IRON (METAL) DEPENDENT REPRESSOR, DTXR FAMILY"/>
    <property type="match status" value="1"/>
</dbReference>
<dbReference type="SUPFAM" id="SSF46785">
    <property type="entry name" value="Winged helix' DNA-binding domain"/>
    <property type="match status" value="1"/>
</dbReference>
<accession>C0D2L1</accession>
<comment type="similarity">
    <text evidence="1">Belongs to the DtxR/MntR family.</text>
</comment>
<gene>
    <name evidence="6" type="ORF">CLOSTASPAR_03500</name>
</gene>
<dbReference type="InterPro" id="IPR022689">
    <property type="entry name" value="Iron_dep_repressor"/>
</dbReference>
<dbReference type="Gene3D" id="1.10.60.10">
    <property type="entry name" value="Iron dependent repressor, metal binding and dimerisation domain"/>
    <property type="match status" value="1"/>
</dbReference>
<evidence type="ECO:0000313" key="6">
    <source>
        <dbReference type="EMBL" id="EEG54439.1"/>
    </source>
</evidence>
<keyword evidence="3" id="KW-0238">DNA-binding</keyword>
<protein>
    <submittedName>
        <fullName evidence="6">Iron dependent repressor DNA binding domain protein</fullName>
    </submittedName>
</protein>
<dbReference type="Gene3D" id="1.10.10.10">
    <property type="entry name" value="Winged helix-like DNA-binding domain superfamily/Winged helix DNA-binding domain"/>
    <property type="match status" value="1"/>
</dbReference>
<sequence length="135" mass="14892">MEVPMAIHESGQMYLETIYILSQNSAFVRAIDVGEQLGFTKPSVSRAMSILKKDGYVNVDADGAITLTETGLAIAKTMYTRHTVLSQMLMELGVDEETATEDACRIEHVISEKSFAAVQAHLEQVTKMREDAHGQ</sequence>
<keyword evidence="2" id="KW-0805">Transcription regulation</keyword>
<reference evidence="6 7" key="1">
    <citation type="submission" date="2009-02" db="EMBL/GenBank/DDBJ databases">
        <title>Draft genome sequence of Clostridium asparagiforme (DSM 15981).</title>
        <authorList>
            <person name="Sudarsanam P."/>
            <person name="Ley R."/>
            <person name="Guruge J."/>
            <person name="Turnbaugh P.J."/>
            <person name="Mahowald M."/>
            <person name="Liep D."/>
            <person name="Gordon J."/>
        </authorList>
    </citation>
    <scope>NUCLEOTIDE SEQUENCE [LARGE SCALE GENOMIC DNA]</scope>
    <source>
        <strain evidence="6 7">DSM 15981</strain>
    </source>
</reference>
<dbReference type="EMBL" id="ACCJ01000268">
    <property type="protein sequence ID" value="EEG54439.1"/>
    <property type="molecule type" value="Genomic_DNA"/>
</dbReference>
<dbReference type="InterPro" id="IPR036388">
    <property type="entry name" value="WH-like_DNA-bd_sf"/>
</dbReference>
<dbReference type="PROSITE" id="PS50944">
    <property type="entry name" value="HTH_DTXR"/>
    <property type="match status" value="1"/>
</dbReference>
<evidence type="ECO:0000313" key="7">
    <source>
        <dbReference type="Proteomes" id="UP000004756"/>
    </source>
</evidence>
<comment type="caution">
    <text evidence="6">The sequence shown here is derived from an EMBL/GenBank/DDBJ whole genome shotgun (WGS) entry which is preliminary data.</text>
</comment>
<evidence type="ECO:0000256" key="1">
    <source>
        <dbReference type="ARBA" id="ARBA00007871"/>
    </source>
</evidence>
<dbReference type="InterPro" id="IPR001367">
    <property type="entry name" value="Fe_dep_repressor"/>
</dbReference>
<dbReference type="Proteomes" id="UP000004756">
    <property type="component" value="Unassembled WGS sequence"/>
</dbReference>
<organism evidence="6 7">
    <name type="scientific">[Clostridium] asparagiforme DSM 15981</name>
    <dbReference type="NCBI Taxonomy" id="518636"/>
    <lineage>
        <taxon>Bacteria</taxon>
        <taxon>Bacillati</taxon>
        <taxon>Bacillota</taxon>
        <taxon>Clostridia</taxon>
        <taxon>Lachnospirales</taxon>
        <taxon>Lachnospiraceae</taxon>
        <taxon>Enterocloster</taxon>
    </lineage>
</organism>
<feature type="domain" description="HTH dtxR-type" evidence="5">
    <location>
        <begin position="7"/>
        <end position="68"/>
    </location>
</feature>
<keyword evidence="7" id="KW-1185">Reference proteome</keyword>
<evidence type="ECO:0000256" key="4">
    <source>
        <dbReference type="ARBA" id="ARBA00023163"/>
    </source>
</evidence>
<proteinExistence type="inferred from homology"/>
<evidence type="ECO:0000256" key="3">
    <source>
        <dbReference type="ARBA" id="ARBA00023125"/>
    </source>
</evidence>
<keyword evidence="4" id="KW-0804">Transcription</keyword>
<evidence type="ECO:0000259" key="5">
    <source>
        <dbReference type="PROSITE" id="PS50944"/>
    </source>
</evidence>
<dbReference type="GO" id="GO:0003700">
    <property type="term" value="F:DNA-binding transcription factor activity"/>
    <property type="evidence" value="ECO:0007669"/>
    <property type="project" value="InterPro"/>
</dbReference>
<name>C0D2L1_9FIRM</name>
<dbReference type="PANTHER" id="PTHR33238:SF7">
    <property type="entry name" value="IRON-DEPENDENT TRANSCRIPTIONAL REGULATOR"/>
    <property type="match status" value="1"/>
</dbReference>
<dbReference type="InterPro" id="IPR036421">
    <property type="entry name" value="Fe_dep_repressor_sf"/>
</dbReference>
<evidence type="ECO:0000256" key="2">
    <source>
        <dbReference type="ARBA" id="ARBA00023015"/>
    </source>
</evidence>
<dbReference type="AlphaFoldDB" id="C0D2L1"/>
<dbReference type="GO" id="GO:0046983">
    <property type="term" value="F:protein dimerization activity"/>
    <property type="evidence" value="ECO:0007669"/>
    <property type="project" value="InterPro"/>
</dbReference>